<keyword evidence="2" id="KW-0812">Transmembrane</keyword>
<sequence length="56" mass="6082">MGFWKQDAGGNFDSASSERPSAETPCRTRDSHKYIPLGLCGTVACVWLGFLFGKGQ</sequence>
<gene>
    <name evidence="3" type="ORF">K460DRAFT_370981</name>
</gene>
<dbReference type="EMBL" id="ML976619">
    <property type="protein sequence ID" value="KAF1840994.1"/>
    <property type="molecule type" value="Genomic_DNA"/>
</dbReference>
<feature type="transmembrane region" description="Helical" evidence="2">
    <location>
        <begin position="34"/>
        <end position="53"/>
    </location>
</feature>
<organism evidence="3 4">
    <name type="scientific">Cucurbitaria berberidis CBS 394.84</name>
    <dbReference type="NCBI Taxonomy" id="1168544"/>
    <lineage>
        <taxon>Eukaryota</taxon>
        <taxon>Fungi</taxon>
        <taxon>Dikarya</taxon>
        <taxon>Ascomycota</taxon>
        <taxon>Pezizomycotina</taxon>
        <taxon>Dothideomycetes</taxon>
        <taxon>Pleosporomycetidae</taxon>
        <taxon>Pleosporales</taxon>
        <taxon>Pleosporineae</taxon>
        <taxon>Cucurbitariaceae</taxon>
        <taxon>Cucurbitaria</taxon>
    </lineage>
</organism>
<evidence type="ECO:0000256" key="2">
    <source>
        <dbReference type="SAM" id="Phobius"/>
    </source>
</evidence>
<evidence type="ECO:0000313" key="3">
    <source>
        <dbReference type="EMBL" id="KAF1840994.1"/>
    </source>
</evidence>
<protein>
    <submittedName>
        <fullName evidence="3">Uncharacterized protein</fullName>
    </submittedName>
</protein>
<comment type="caution">
    <text evidence="3">The sequence shown here is derived from an EMBL/GenBank/DDBJ whole genome shotgun (WGS) entry which is preliminary data.</text>
</comment>
<proteinExistence type="predicted"/>
<name>A0A9P4L462_9PLEO</name>
<keyword evidence="2" id="KW-0472">Membrane</keyword>
<keyword evidence="2" id="KW-1133">Transmembrane helix</keyword>
<accession>A0A9P4L462</accession>
<dbReference type="GeneID" id="63851508"/>
<reference evidence="3" key="1">
    <citation type="submission" date="2020-01" db="EMBL/GenBank/DDBJ databases">
        <authorList>
            <consortium name="DOE Joint Genome Institute"/>
            <person name="Haridas S."/>
            <person name="Albert R."/>
            <person name="Binder M."/>
            <person name="Bloem J."/>
            <person name="Labutti K."/>
            <person name="Salamov A."/>
            <person name="Andreopoulos B."/>
            <person name="Baker S.E."/>
            <person name="Barry K."/>
            <person name="Bills G."/>
            <person name="Bluhm B.H."/>
            <person name="Cannon C."/>
            <person name="Castanera R."/>
            <person name="Culley D.E."/>
            <person name="Daum C."/>
            <person name="Ezra D."/>
            <person name="Gonzalez J.B."/>
            <person name="Henrissat B."/>
            <person name="Kuo A."/>
            <person name="Liang C."/>
            <person name="Lipzen A."/>
            <person name="Lutzoni F."/>
            <person name="Magnuson J."/>
            <person name="Mondo S."/>
            <person name="Nolan M."/>
            <person name="Ohm R."/>
            <person name="Pangilinan J."/>
            <person name="Park H.-J."/>
            <person name="Ramirez L."/>
            <person name="Alfaro M."/>
            <person name="Sun H."/>
            <person name="Tritt A."/>
            <person name="Yoshinaga Y."/>
            <person name="Zwiers L.-H."/>
            <person name="Turgeon B.G."/>
            <person name="Goodwin S.B."/>
            <person name="Spatafora J.W."/>
            <person name="Crous P.W."/>
            <person name="Grigoriev I.V."/>
        </authorList>
    </citation>
    <scope>NUCLEOTIDE SEQUENCE</scope>
    <source>
        <strain evidence="3">CBS 394.84</strain>
    </source>
</reference>
<feature type="region of interest" description="Disordered" evidence="1">
    <location>
        <begin position="1"/>
        <end position="29"/>
    </location>
</feature>
<evidence type="ECO:0000256" key="1">
    <source>
        <dbReference type="SAM" id="MobiDB-lite"/>
    </source>
</evidence>
<keyword evidence="4" id="KW-1185">Reference proteome</keyword>
<dbReference type="AlphaFoldDB" id="A0A9P4L462"/>
<dbReference type="Proteomes" id="UP000800039">
    <property type="component" value="Unassembled WGS sequence"/>
</dbReference>
<evidence type="ECO:0000313" key="4">
    <source>
        <dbReference type="Proteomes" id="UP000800039"/>
    </source>
</evidence>
<dbReference type="RefSeq" id="XP_040783557.1">
    <property type="nucleotide sequence ID" value="XM_040934257.1"/>
</dbReference>